<keyword evidence="3" id="KW-1185">Reference proteome</keyword>
<proteinExistence type="predicted"/>
<keyword evidence="1" id="KW-0812">Transmembrane</keyword>
<sequence length="255" mass="28257">MRNTLTEAITQAIKVVFNAETILPFFVGSVCLGIFGSAVYDLLQSWLGDDAVALVRIALISLLILVGAIAAVSWLISRQIALLPSHIPFEVRQKKLDQKYPGLILLVSQPEACETAIRFHLPTLQCCWLICSKEKLEMALDLRRKFPSVCVDDPIVVNDIYNPLQFRNCVNQIYLTRLPKGWIEQDVIADYTGMTAHASVGTVLACINTVRPLQYTPARTDPKTGRVIGSLDPIRVTLGMQNGGRSHRGDRQKAS</sequence>
<feature type="transmembrane region" description="Helical" evidence="1">
    <location>
        <begin position="21"/>
        <end position="40"/>
    </location>
</feature>
<dbReference type="Proteomes" id="UP000505210">
    <property type="component" value="Chromosome"/>
</dbReference>
<gene>
    <name evidence="2" type="ORF">HPC62_15335</name>
</gene>
<dbReference type="RefSeq" id="WP_172357058.1">
    <property type="nucleotide sequence ID" value="NZ_CP053661.1"/>
</dbReference>
<dbReference type="EMBL" id="CP053661">
    <property type="protein sequence ID" value="QKD83385.1"/>
    <property type="molecule type" value="Genomic_DNA"/>
</dbReference>
<dbReference type="AlphaFoldDB" id="A0A6M8BM69"/>
<protein>
    <submittedName>
        <fullName evidence="2">CRISPR-associated protein</fullName>
    </submittedName>
</protein>
<keyword evidence="1" id="KW-1133">Transmembrane helix</keyword>
<keyword evidence="1" id="KW-0472">Membrane</keyword>
<reference evidence="2 3" key="1">
    <citation type="submission" date="2020-05" db="EMBL/GenBank/DDBJ databases">
        <title>Complete genome sequence of of a novel Thermoleptolyngbya strain isolated from hot springs of Ganzi, Sichuan China.</title>
        <authorList>
            <person name="Tang J."/>
            <person name="Daroch M."/>
            <person name="Li L."/>
            <person name="Waleron K."/>
            <person name="Waleron M."/>
            <person name="Waleron M."/>
        </authorList>
    </citation>
    <scope>NUCLEOTIDE SEQUENCE [LARGE SCALE GENOMIC DNA]</scope>
    <source>
        <strain evidence="2 3">PKUAC-SCTA183</strain>
    </source>
</reference>
<feature type="transmembrane region" description="Helical" evidence="1">
    <location>
        <begin position="52"/>
        <end position="76"/>
    </location>
</feature>
<accession>A0A6M8BM69</accession>
<evidence type="ECO:0000313" key="2">
    <source>
        <dbReference type="EMBL" id="QKD83385.1"/>
    </source>
</evidence>
<evidence type="ECO:0000256" key="1">
    <source>
        <dbReference type="SAM" id="Phobius"/>
    </source>
</evidence>
<organism evidence="2 3">
    <name type="scientific">Thermoleptolyngbya sichuanensis A183</name>
    <dbReference type="NCBI Taxonomy" id="2737172"/>
    <lineage>
        <taxon>Bacteria</taxon>
        <taxon>Bacillati</taxon>
        <taxon>Cyanobacteriota</taxon>
        <taxon>Cyanophyceae</taxon>
        <taxon>Oculatellales</taxon>
        <taxon>Oculatellaceae</taxon>
        <taxon>Thermoleptolyngbya</taxon>
        <taxon>Thermoleptolyngbya sichuanensis</taxon>
    </lineage>
</organism>
<name>A0A6M8BM69_9CYAN</name>
<dbReference type="KEGG" id="theu:HPC62_15335"/>
<evidence type="ECO:0000313" key="3">
    <source>
        <dbReference type="Proteomes" id="UP000505210"/>
    </source>
</evidence>